<dbReference type="Gene3D" id="3.20.10.10">
    <property type="entry name" value="D-amino Acid Aminotransferase, subunit A, domain 2"/>
    <property type="match status" value="1"/>
</dbReference>
<dbReference type="InterPro" id="IPR043132">
    <property type="entry name" value="BCAT-like_C"/>
</dbReference>
<dbReference type="AlphaFoldDB" id="A0A9P4JM95"/>
<evidence type="ECO:0000256" key="1">
    <source>
        <dbReference type="ARBA" id="ARBA00001933"/>
    </source>
</evidence>
<dbReference type="Pfam" id="PF01063">
    <property type="entry name" value="Aminotran_4"/>
    <property type="match status" value="1"/>
</dbReference>
<evidence type="ECO:0000256" key="6">
    <source>
        <dbReference type="SAM" id="MobiDB-lite"/>
    </source>
</evidence>
<name>A0A9P4JM95_9PLEO</name>
<dbReference type="EMBL" id="ML993965">
    <property type="protein sequence ID" value="KAF2201685.1"/>
    <property type="molecule type" value="Genomic_DNA"/>
</dbReference>
<evidence type="ECO:0000256" key="3">
    <source>
        <dbReference type="ARBA" id="ARBA00022576"/>
    </source>
</evidence>
<dbReference type="Proteomes" id="UP000799536">
    <property type="component" value="Unassembled WGS sequence"/>
</dbReference>
<keyword evidence="4" id="KW-0808">Transferase</keyword>
<dbReference type="InterPro" id="IPR036038">
    <property type="entry name" value="Aminotransferase-like"/>
</dbReference>
<keyword evidence="5" id="KW-0663">Pyridoxal phosphate</keyword>
<evidence type="ECO:0000256" key="4">
    <source>
        <dbReference type="ARBA" id="ARBA00022679"/>
    </source>
</evidence>
<protein>
    <submittedName>
        <fullName evidence="7">D-aminoacid aminotransferase-like PLP-dependent enzyme</fullName>
    </submittedName>
</protein>
<comment type="caution">
    <text evidence="7">The sequence shown here is derived from an EMBL/GenBank/DDBJ whole genome shotgun (WGS) entry which is preliminary data.</text>
</comment>
<comment type="cofactor">
    <cofactor evidence="1">
        <name>pyridoxal 5'-phosphate</name>
        <dbReference type="ChEBI" id="CHEBI:597326"/>
    </cofactor>
</comment>
<evidence type="ECO:0000313" key="7">
    <source>
        <dbReference type="EMBL" id="KAF2201685.1"/>
    </source>
</evidence>
<dbReference type="InterPro" id="IPR001544">
    <property type="entry name" value="Aminotrans_IV"/>
</dbReference>
<dbReference type="Gene3D" id="3.30.470.10">
    <property type="match status" value="1"/>
</dbReference>
<keyword evidence="3 7" id="KW-0032">Aminotransferase</keyword>
<dbReference type="PANTHER" id="PTHR42825:SF2">
    <property type="entry name" value="BRANCHED-CHAIN-AMINO-ACID AMINOTRANSFERASE 3, CHLOROPLASTIC-RELATED"/>
    <property type="match status" value="1"/>
</dbReference>
<dbReference type="InterPro" id="IPR005786">
    <property type="entry name" value="B_amino_transII"/>
</dbReference>
<comment type="similarity">
    <text evidence="2">Belongs to the class-IV pyridoxal-phosphate-dependent aminotransferase family.</text>
</comment>
<proteinExistence type="inferred from homology"/>
<dbReference type="GO" id="GO:0009081">
    <property type="term" value="P:branched-chain amino acid metabolic process"/>
    <property type="evidence" value="ECO:0007669"/>
    <property type="project" value="InterPro"/>
</dbReference>
<keyword evidence="8" id="KW-1185">Reference proteome</keyword>
<reference evidence="7" key="1">
    <citation type="journal article" date="2020" name="Stud. Mycol.">
        <title>101 Dothideomycetes genomes: a test case for predicting lifestyles and emergence of pathogens.</title>
        <authorList>
            <person name="Haridas S."/>
            <person name="Albert R."/>
            <person name="Binder M."/>
            <person name="Bloem J."/>
            <person name="Labutti K."/>
            <person name="Salamov A."/>
            <person name="Andreopoulos B."/>
            <person name="Baker S."/>
            <person name="Barry K."/>
            <person name="Bills G."/>
            <person name="Bluhm B."/>
            <person name="Cannon C."/>
            <person name="Castanera R."/>
            <person name="Culley D."/>
            <person name="Daum C."/>
            <person name="Ezra D."/>
            <person name="Gonzalez J."/>
            <person name="Henrissat B."/>
            <person name="Kuo A."/>
            <person name="Liang C."/>
            <person name="Lipzen A."/>
            <person name="Lutzoni F."/>
            <person name="Magnuson J."/>
            <person name="Mondo S."/>
            <person name="Nolan M."/>
            <person name="Ohm R."/>
            <person name="Pangilinan J."/>
            <person name="Park H.-J."/>
            <person name="Ramirez L."/>
            <person name="Alfaro M."/>
            <person name="Sun H."/>
            <person name="Tritt A."/>
            <person name="Yoshinaga Y."/>
            <person name="Zwiers L.-H."/>
            <person name="Turgeon B."/>
            <person name="Goodwin S."/>
            <person name="Spatafora J."/>
            <person name="Crous P."/>
            <person name="Grigoriev I."/>
        </authorList>
    </citation>
    <scope>NUCLEOTIDE SEQUENCE</scope>
    <source>
        <strain evidence="7">ATCC 74209</strain>
    </source>
</reference>
<evidence type="ECO:0000256" key="5">
    <source>
        <dbReference type="ARBA" id="ARBA00022898"/>
    </source>
</evidence>
<dbReference type="PANTHER" id="PTHR42825">
    <property type="entry name" value="AMINO ACID AMINOTRANSFERASE"/>
    <property type="match status" value="1"/>
</dbReference>
<gene>
    <name evidence="7" type="ORF">GQ43DRAFT_471553</name>
</gene>
<dbReference type="InterPro" id="IPR043131">
    <property type="entry name" value="BCAT-like_N"/>
</dbReference>
<feature type="region of interest" description="Disordered" evidence="6">
    <location>
        <begin position="60"/>
        <end position="84"/>
    </location>
</feature>
<dbReference type="GO" id="GO:0004084">
    <property type="term" value="F:branched-chain-amino-acid transaminase activity"/>
    <property type="evidence" value="ECO:0007669"/>
    <property type="project" value="InterPro"/>
</dbReference>
<dbReference type="SUPFAM" id="SSF56752">
    <property type="entry name" value="D-aminoacid aminotransferase-like PLP-dependent enzymes"/>
    <property type="match status" value="1"/>
</dbReference>
<sequence length="377" mass="41480">MTSTTTWPSMIQLHHEHPKRLALTPNQEEDIHQQDGVINTAPQTDLYLQLSRVLEGEIRDHGQSKGGATCRNRPSKRTGKTDWASRARSHAVPRWLSCGDLEQASAELMVLRQNAARRNADTDVLPVKAEPVSPQFEMESADTITVFRPDFHHRRLTHSATIIALHSPPLETFLAALNLLIRSNAHLLGPASSCAILYIRALPNPYLPAPLPNPRPRNRYVGSIRPSSDDDRAAPLGTGHDKVGGNYASGILPAQAAMKRVFPMQLFLAARTRTEIEEFSSSGFVGITSDGTVVIPDSKQVIASVTSDTLQTLAANILGWKAKRRRVPVEELASFEEVIAGGTAMFLVCYEHGLLSRMHLLDGQGFQSEVEVEEVLK</sequence>
<accession>A0A9P4JM95</accession>
<evidence type="ECO:0000313" key="8">
    <source>
        <dbReference type="Proteomes" id="UP000799536"/>
    </source>
</evidence>
<evidence type="ECO:0000256" key="2">
    <source>
        <dbReference type="ARBA" id="ARBA00009320"/>
    </source>
</evidence>
<organism evidence="7 8">
    <name type="scientific">Delitschia confertaspora ATCC 74209</name>
    <dbReference type="NCBI Taxonomy" id="1513339"/>
    <lineage>
        <taxon>Eukaryota</taxon>
        <taxon>Fungi</taxon>
        <taxon>Dikarya</taxon>
        <taxon>Ascomycota</taxon>
        <taxon>Pezizomycotina</taxon>
        <taxon>Dothideomycetes</taxon>
        <taxon>Pleosporomycetidae</taxon>
        <taxon>Pleosporales</taxon>
        <taxon>Delitschiaceae</taxon>
        <taxon>Delitschia</taxon>
    </lineage>
</organism>
<dbReference type="OrthoDB" id="409992at2759"/>